<name>A0A3S4WFQ8_9ACTO</name>
<dbReference type="AlphaFoldDB" id="A0A3S4WFQ8"/>
<accession>A0A3S4WFQ8</accession>
<sequence>MKTITALICATTLSLAYLTSDPHTDSTGDSPTLDALEQEVTLHTQDTLSLSNPSELAVGPPNLFELISEDGDLKQFYVYDDDRGQALLTIPVDRAVLTHQFGNNHPEIAGIPFSAQTDSDPDQTVLRVSQFTGEEIEASLDAIQDYLEAEGISGALEYDGWTDTIVLLGDPQDIDVSALPPTSLPIVFEGAVVSSATSGSE</sequence>
<dbReference type="Proteomes" id="UP000269542">
    <property type="component" value="Chromosome"/>
</dbReference>
<dbReference type="RefSeq" id="WP_126416038.1">
    <property type="nucleotide sequence ID" value="NZ_LR134476.1"/>
</dbReference>
<reference evidence="1 2" key="1">
    <citation type="submission" date="2018-12" db="EMBL/GenBank/DDBJ databases">
        <authorList>
            <consortium name="Pathogen Informatics"/>
        </authorList>
    </citation>
    <scope>NUCLEOTIDE SEQUENCE [LARGE SCALE GENOMIC DNA]</scope>
    <source>
        <strain evidence="1 2">NCTC13354</strain>
    </source>
</reference>
<keyword evidence="2" id="KW-1185">Reference proteome</keyword>
<dbReference type="KEGG" id="tbw:NCTC13354_00563"/>
<dbReference type="EMBL" id="LR134476">
    <property type="protein sequence ID" value="VEI12869.1"/>
    <property type="molecule type" value="Genomic_DNA"/>
</dbReference>
<proteinExistence type="predicted"/>
<gene>
    <name evidence="1" type="ORF">NCTC13354_00563</name>
</gene>
<evidence type="ECO:0000313" key="2">
    <source>
        <dbReference type="Proteomes" id="UP000269542"/>
    </source>
</evidence>
<protein>
    <submittedName>
        <fullName evidence="1">Uncharacterized protein</fullName>
    </submittedName>
</protein>
<organism evidence="1 2">
    <name type="scientific">Trueperella bialowiezensis</name>
    <dbReference type="NCBI Taxonomy" id="312285"/>
    <lineage>
        <taxon>Bacteria</taxon>
        <taxon>Bacillati</taxon>
        <taxon>Actinomycetota</taxon>
        <taxon>Actinomycetes</taxon>
        <taxon>Actinomycetales</taxon>
        <taxon>Actinomycetaceae</taxon>
        <taxon>Trueperella</taxon>
    </lineage>
</organism>
<evidence type="ECO:0000313" key="1">
    <source>
        <dbReference type="EMBL" id="VEI12869.1"/>
    </source>
</evidence>